<feature type="compositionally biased region" description="Polar residues" evidence="1">
    <location>
        <begin position="100"/>
        <end position="142"/>
    </location>
</feature>
<reference evidence="2" key="1">
    <citation type="submission" date="2020-11" db="EMBL/GenBank/DDBJ databases">
        <authorList>
            <consortium name="DOE Joint Genome Institute"/>
            <person name="Ahrendt S."/>
            <person name="Riley R."/>
            <person name="Andreopoulos W."/>
            <person name="Labutti K."/>
            <person name="Pangilinan J."/>
            <person name="Ruiz-Duenas F.J."/>
            <person name="Barrasa J.M."/>
            <person name="Sanchez-Garcia M."/>
            <person name="Camarero S."/>
            <person name="Miyauchi S."/>
            <person name="Serrano A."/>
            <person name="Linde D."/>
            <person name="Babiker R."/>
            <person name="Drula E."/>
            <person name="Ayuso-Fernandez I."/>
            <person name="Pacheco R."/>
            <person name="Padilla G."/>
            <person name="Ferreira P."/>
            <person name="Barriuso J."/>
            <person name="Kellner H."/>
            <person name="Castanera R."/>
            <person name="Alfaro M."/>
            <person name="Ramirez L."/>
            <person name="Pisabarro A.G."/>
            <person name="Kuo A."/>
            <person name="Tritt A."/>
            <person name="Lipzen A."/>
            <person name="He G."/>
            <person name="Yan M."/>
            <person name="Ng V."/>
            <person name="Cullen D."/>
            <person name="Martin F."/>
            <person name="Rosso M.-N."/>
            <person name="Henrissat B."/>
            <person name="Hibbett D."/>
            <person name="Martinez A.T."/>
            <person name="Grigoriev I.V."/>
        </authorList>
    </citation>
    <scope>NUCLEOTIDE SEQUENCE</scope>
    <source>
        <strain evidence="2">MF-IS2</strain>
    </source>
</reference>
<evidence type="ECO:0000313" key="2">
    <source>
        <dbReference type="EMBL" id="KAF9442011.1"/>
    </source>
</evidence>
<organism evidence="2 3">
    <name type="scientific">Macrolepiota fuliginosa MF-IS2</name>
    <dbReference type="NCBI Taxonomy" id="1400762"/>
    <lineage>
        <taxon>Eukaryota</taxon>
        <taxon>Fungi</taxon>
        <taxon>Dikarya</taxon>
        <taxon>Basidiomycota</taxon>
        <taxon>Agaricomycotina</taxon>
        <taxon>Agaricomycetes</taxon>
        <taxon>Agaricomycetidae</taxon>
        <taxon>Agaricales</taxon>
        <taxon>Agaricineae</taxon>
        <taxon>Agaricaceae</taxon>
        <taxon>Macrolepiota</taxon>
    </lineage>
</organism>
<dbReference type="EMBL" id="MU151724">
    <property type="protein sequence ID" value="KAF9442011.1"/>
    <property type="molecule type" value="Genomic_DNA"/>
</dbReference>
<accession>A0A9P6BVN9</accession>
<dbReference type="Proteomes" id="UP000807342">
    <property type="component" value="Unassembled WGS sequence"/>
</dbReference>
<gene>
    <name evidence="2" type="ORF">P691DRAFT_765665</name>
</gene>
<feature type="region of interest" description="Disordered" evidence="1">
    <location>
        <begin position="91"/>
        <end position="162"/>
    </location>
</feature>
<evidence type="ECO:0000256" key="1">
    <source>
        <dbReference type="SAM" id="MobiDB-lite"/>
    </source>
</evidence>
<comment type="caution">
    <text evidence="2">The sequence shown here is derived from an EMBL/GenBank/DDBJ whole genome shotgun (WGS) entry which is preliminary data.</text>
</comment>
<name>A0A9P6BVN9_9AGAR</name>
<evidence type="ECO:0000313" key="3">
    <source>
        <dbReference type="Proteomes" id="UP000807342"/>
    </source>
</evidence>
<dbReference type="OrthoDB" id="2788229at2759"/>
<keyword evidence="3" id="KW-1185">Reference proteome</keyword>
<sequence>MAIGDVEPNVQTECAPEVDRPVHHQWHLNIQHLFDHCHDEIKLFKIQTNEYPIPSPPTHISLRSLSALHCLSLFIPVIDWDNVSPKPFPWLDHLLPKSTPPQRQATPPSTPSNSSWASIAYPSSNASTKLNGPTSTTTSRVFSNPVPLPPSPLRTHSHIPRQ</sequence>
<dbReference type="AlphaFoldDB" id="A0A9P6BVN9"/>
<proteinExistence type="predicted"/>
<protein>
    <submittedName>
        <fullName evidence="2">Uncharacterized protein</fullName>
    </submittedName>
</protein>